<feature type="region of interest" description="Disordered" evidence="6">
    <location>
        <begin position="166"/>
        <end position="185"/>
    </location>
</feature>
<dbReference type="Gene3D" id="3.40.80.10">
    <property type="entry name" value="Peptidoglycan recognition protein-like"/>
    <property type="match status" value="1"/>
</dbReference>
<dbReference type="PANTHER" id="PTHR11022">
    <property type="entry name" value="PEPTIDOGLYCAN RECOGNITION PROTEIN"/>
    <property type="match status" value="1"/>
</dbReference>
<feature type="domain" description="Peptidoglycan recognition protein family" evidence="9">
    <location>
        <begin position="271"/>
        <end position="414"/>
    </location>
</feature>
<organism evidence="10 11">
    <name type="scientific">Mythimna separata</name>
    <name type="common">Oriental armyworm</name>
    <name type="synonym">Pseudaletia separata</name>
    <dbReference type="NCBI Taxonomy" id="271217"/>
    <lineage>
        <taxon>Eukaryota</taxon>
        <taxon>Metazoa</taxon>
        <taxon>Ecdysozoa</taxon>
        <taxon>Arthropoda</taxon>
        <taxon>Hexapoda</taxon>
        <taxon>Insecta</taxon>
        <taxon>Pterygota</taxon>
        <taxon>Neoptera</taxon>
        <taxon>Endopterygota</taxon>
        <taxon>Lepidoptera</taxon>
        <taxon>Glossata</taxon>
        <taxon>Ditrysia</taxon>
        <taxon>Noctuoidea</taxon>
        <taxon>Noctuidae</taxon>
        <taxon>Noctuinae</taxon>
        <taxon>Hadenini</taxon>
        <taxon>Mythimna</taxon>
    </lineage>
</organism>
<name>A0AAD7Z452_MYTSE</name>
<evidence type="ECO:0000256" key="3">
    <source>
        <dbReference type="ARBA" id="ARBA00022588"/>
    </source>
</evidence>
<dbReference type="SMART" id="SM00644">
    <property type="entry name" value="Ami_2"/>
    <property type="match status" value="1"/>
</dbReference>
<keyword evidence="11" id="KW-1185">Reference proteome</keyword>
<evidence type="ECO:0000256" key="4">
    <source>
        <dbReference type="ARBA" id="ARBA00022859"/>
    </source>
</evidence>
<dbReference type="Pfam" id="PF01510">
    <property type="entry name" value="Amidase_2"/>
    <property type="match status" value="1"/>
</dbReference>
<proteinExistence type="inferred from homology"/>
<accession>A0AAD7Z452</accession>
<sequence length="447" mass="49951">MALKTETGFVSNSLGIKVEGELQDFRIIEEKSDSDDEDSTDKSSRTIDTIATIPSSLVKPSSTPIGNVAVSNSENVTIGNNTYFNGPVIIKQVIQNTTNSPGLENPSYVKTEDDDVPAQKYQSEFKSDNSITKFHLRKWHKITFLAVCIVVLGGIFAILSIILSNSSQDDSSSSSPSVSEEDKTTGKSNYTKVVGLLYENLNLFIFTIVLATLTFLLMFYTLLTLDGSGGEKSEGTDFKRSRKKRDYEAILDDYDPYIIKANPLLIAPDHLRIVPRSDWLAQPVENSLDKIRQPVPWVIISHTATESCKTQSECVLRVRIIQSFHIESRKWDDIGYNFLVAGDGSAYFGRGWDYVGAHTLGYNKYSIGISFIGTFNNDPPPQNQIDACLKLLKRGVQTGKLAKDYKLFAHRQLASTLSPGDKLYDIIKEWPHFVKNFSNPEELLPKY</sequence>
<keyword evidence="7" id="KW-1133">Transmembrane helix</keyword>
<dbReference type="GO" id="GO:0045087">
    <property type="term" value="P:innate immune response"/>
    <property type="evidence" value="ECO:0007669"/>
    <property type="project" value="UniProtKB-KW"/>
</dbReference>
<dbReference type="PANTHER" id="PTHR11022:SF41">
    <property type="entry name" value="PEPTIDOGLYCAN-RECOGNITION PROTEIN LC-RELATED"/>
    <property type="match status" value="1"/>
</dbReference>
<feature type="domain" description="N-acetylmuramoyl-L-alanine amidase" evidence="8">
    <location>
        <begin position="285"/>
        <end position="420"/>
    </location>
</feature>
<dbReference type="InterPro" id="IPR006619">
    <property type="entry name" value="PGRP_domain_met/bac"/>
</dbReference>
<dbReference type="GO" id="GO:0008270">
    <property type="term" value="F:zinc ion binding"/>
    <property type="evidence" value="ECO:0007669"/>
    <property type="project" value="InterPro"/>
</dbReference>
<evidence type="ECO:0000259" key="8">
    <source>
        <dbReference type="SMART" id="SM00644"/>
    </source>
</evidence>
<dbReference type="InterPro" id="IPR036505">
    <property type="entry name" value="Amidase/PGRP_sf"/>
</dbReference>
<evidence type="ECO:0000256" key="7">
    <source>
        <dbReference type="SAM" id="Phobius"/>
    </source>
</evidence>
<feature type="compositionally biased region" description="Low complexity" evidence="6">
    <location>
        <begin position="166"/>
        <end position="178"/>
    </location>
</feature>
<keyword evidence="4" id="KW-0391">Immunity</keyword>
<evidence type="ECO:0000256" key="2">
    <source>
        <dbReference type="ARBA" id="ARBA00011245"/>
    </source>
</evidence>
<comment type="subunit">
    <text evidence="2">Monomer.</text>
</comment>
<comment type="caution">
    <text evidence="10">The sequence shown here is derived from an EMBL/GenBank/DDBJ whole genome shotgun (WGS) entry which is preliminary data.</text>
</comment>
<comment type="similarity">
    <text evidence="1">Belongs to the N-acetylmuramoyl-L-alanine amidase 2 family.</text>
</comment>
<dbReference type="CDD" id="cd06583">
    <property type="entry name" value="PGRP"/>
    <property type="match status" value="1"/>
</dbReference>
<gene>
    <name evidence="10" type="ORF">PYW07_000519</name>
</gene>
<protein>
    <recommendedName>
        <fullName evidence="5">Peptidoglycan recognition protein</fullName>
    </recommendedName>
</protein>
<feature type="transmembrane region" description="Helical" evidence="7">
    <location>
        <begin position="142"/>
        <end position="163"/>
    </location>
</feature>
<dbReference type="GO" id="GO:0008745">
    <property type="term" value="F:N-acetylmuramoyl-L-alanine amidase activity"/>
    <property type="evidence" value="ECO:0007669"/>
    <property type="project" value="InterPro"/>
</dbReference>
<reference evidence="10" key="1">
    <citation type="submission" date="2023-03" db="EMBL/GenBank/DDBJ databases">
        <title>Chromosome-level genomes of two armyworms, Mythimna separata and Mythimna loreyi, provide insights into the biosynthesis and reception of sex pheromones.</title>
        <authorList>
            <person name="Zhao H."/>
        </authorList>
    </citation>
    <scope>NUCLEOTIDE SEQUENCE</scope>
    <source>
        <strain evidence="10">BeijingLab</strain>
        <tissue evidence="10">Pupa</tissue>
    </source>
</reference>
<evidence type="ECO:0000256" key="6">
    <source>
        <dbReference type="SAM" id="MobiDB-lite"/>
    </source>
</evidence>
<evidence type="ECO:0000256" key="1">
    <source>
        <dbReference type="ARBA" id="ARBA00007553"/>
    </source>
</evidence>
<evidence type="ECO:0000256" key="5">
    <source>
        <dbReference type="ARBA" id="ARBA00069708"/>
    </source>
</evidence>
<keyword evidence="7" id="KW-0472">Membrane</keyword>
<evidence type="ECO:0000313" key="11">
    <source>
        <dbReference type="Proteomes" id="UP001231518"/>
    </source>
</evidence>
<dbReference type="InterPro" id="IPR002502">
    <property type="entry name" value="Amidase_domain"/>
</dbReference>
<dbReference type="SMART" id="SM00701">
    <property type="entry name" value="PGRP"/>
    <property type="match status" value="1"/>
</dbReference>
<dbReference type="Proteomes" id="UP001231518">
    <property type="component" value="Chromosome 1"/>
</dbReference>
<dbReference type="AlphaFoldDB" id="A0AAD7Z452"/>
<keyword evidence="7" id="KW-0812">Transmembrane</keyword>
<dbReference type="InterPro" id="IPR015510">
    <property type="entry name" value="PGRP"/>
</dbReference>
<evidence type="ECO:0000313" key="10">
    <source>
        <dbReference type="EMBL" id="KAJ8737248.1"/>
    </source>
</evidence>
<dbReference type="EMBL" id="JARGEI010000001">
    <property type="protein sequence ID" value="KAJ8737248.1"/>
    <property type="molecule type" value="Genomic_DNA"/>
</dbReference>
<feature type="transmembrane region" description="Helical" evidence="7">
    <location>
        <begin position="203"/>
        <end position="223"/>
    </location>
</feature>
<dbReference type="GO" id="GO:0009253">
    <property type="term" value="P:peptidoglycan catabolic process"/>
    <property type="evidence" value="ECO:0007669"/>
    <property type="project" value="InterPro"/>
</dbReference>
<dbReference type="FunFam" id="3.40.80.10:FF:000001">
    <property type="entry name" value="Peptidoglycan recognition protein 1"/>
    <property type="match status" value="1"/>
</dbReference>
<keyword evidence="3" id="KW-0399">Innate immunity</keyword>
<dbReference type="SUPFAM" id="SSF55846">
    <property type="entry name" value="N-acetylmuramoyl-L-alanine amidase-like"/>
    <property type="match status" value="1"/>
</dbReference>
<evidence type="ECO:0000259" key="9">
    <source>
        <dbReference type="SMART" id="SM00701"/>
    </source>
</evidence>